<reference evidence="1 2" key="1">
    <citation type="submission" date="2018-09" db="EMBL/GenBank/DDBJ databases">
        <title>Complete genome sequence of Euzebya sp. DY32-46 isolated from seawater of Pacific Ocean.</title>
        <authorList>
            <person name="Xu L."/>
            <person name="Wu Y.-H."/>
            <person name="Xu X.-W."/>
        </authorList>
    </citation>
    <scope>NUCLEOTIDE SEQUENCE [LARGE SCALE GENOMIC DNA]</scope>
    <source>
        <strain evidence="1 2">DY32-46</strain>
    </source>
</reference>
<protein>
    <recommendedName>
        <fullName evidence="3">DUF5318 domain-containing protein</fullName>
    </recommendedName>
</protein>
<organism evidence="1 2">
    <name type="scientific">Euzebya pacifica</name>
    <dbReference type="NCBI Taxonomy" id="1608957"/>
    <lineage>
        <taxon>Bacteria</taxon>
        <taxon>Bacillati</taxon>
        <taxon>Actinomycetota</taxon>
        <taxon>Nitriliruptoria</taxon>
        <taxon>Euzebyales</taxon>
    </lineage>
</organism>
<evidence type="ECO:0000313" key="1">
    <source>
        <dbReference type="EMBL" id="AXV09742.1"/>
    </source>
</evidence>
<keyword evidence="2" id="KW-1185">Reference proteome</keyword>
<dbReference type="InterPro" id="IPR035169">
    <property type="entry name" value="DUF5318"/>
</dbReference>
<gene>
    <name evidence="1" type="ORF">DVS28_a5086</name>
</gene>
<dbReference type="RefSeq" id="WP_164711017.1">
    <property type="nucleotide sequence ID" value="NZ_CAXIBR010000255.1"/>
</dbReference>
<sequence length="145" mass="16296">MQGRIDYRMAKRALVRQVTRGLVGVQDVCDAHPELLRAARNIGTETARTCPICRMADDRADVPIDAETTLREVTYVYGSSLRQRQGHVVWDDEELRLLAEKYPSFTAYRVECCLVCAWSHLVTAELHGTDHRPGRDLAARLEGGG</sequence>
<name>A0A346Y5J5_9ACTN</name>
<dbReference type="Proteomes" id="UP000264006">
    <property type="component" value="Chromosome"/>
</dbReference>
<dbReference type="EMBL" id="CP031165">
    <property type="protein sequence ID" value="AXV09742.1"/>
    <property type="molecule type" value="Genomic_DNA"/>
</dbReference>
<evidence type="ECO:0000313" key="2">
    <source>
        <dbReference type="Proteomes" id="UP000264006"/>
    </source>
</evidence>
<evidence type="ECO:0008006" key="3">
    <source>
        <dbReference type="Google" id="ProtNLM"/>
    </source>
</evidence>
<proteinExistence type="predicted"/>
<dbReference type="Pfam" id="PF17249">
    <property type="entry name" value="DUF5318"/>
    <property type="match status" value="1"/>
</dbReference>
<dbReference type="KEGG" id="euz:DVS28_a5086"/>
<accession>A0A346Y5J5</accession>
<dbReference type="AlphaFoldDB" id="A0A346Y5J5"/>